<evidence type="ECO:0000313" key="3">
    <source>
        <dbReference type="Proteomes" id="UP000824782"/>
    </source>
</evidence>
<evidence type="ECO:0000313" key="2">
    <source>
        <dbReference type="EMBL" id="KAG8579067.1"/>
    </source>
</evidence>
<proteinExistence type="predicted"/>
<feature type="region of interest" description="Disordered" evidence="1">
    <location>
        <begin position="1"/>
        <end position="70"/>
    </location>
</feature>
<feature type="compositionally biased region" description="Polar residues" evidence="1">
    <location>
        <begin position="7"/>
        <end position="22"/>
    </location>
</feature>
<dbReference type="Proteomes" id="UP000824782">
    <property type="component" value="Unassembled WGS sequence"/>
</dbReference>
<dbReference type="PANTHER" id="PTHR28682">
    <property type="entry name" value="INHIBITORY SYNAPTIC FACTOR 2A-RELATED"/>
    <property type="match status" value="1"/>
</dbReference>
<comment type="caution">
    <text evidence="2">The sequence shown here is derived from an EMBL/GenBank/DDBJ whole genome shotgun (WGS) entry which is preliminary data.</text>
</comment>
<dbReference type="AlphaFoldDB" id="A0AAV7C3M7"/>
<reference evidence="2" key="1">
    <citation type="thesis" date="2020" institute="ProQuest LLC" country="789 East Eisenhower Parkway, Ann Arbor, MI, USA">
        <title>Comparative Genomics and Chromosome Evolution.</title>
        <authorList>
            <person name="Mudd A.B."/>
        </authorList>
    </citation>
    <scope>NUCLEOTIDE SEQUENCE</scope>
    <source>
        <strain evidence="2">237g6f4</strain>
        <tissue evidence="2">Blood</tissue>
    </source>
</reference>
<gene>
    <name evidence="2" type="ORF">GDO81_010702</name>
</gene>
<sequence>MGRKEASSLQNVPSNSMEQQTMKVRPVLLKRKSFDTSDPTKQTNHRKNKSQQVRFKEDSTTQDAPDFVGSDTKPCDNISLVNGKAEKSLTRPMCLLAYPQKGLQNIAIQTSPSLRKHFPNFKAKKATRPKGILSAESSCVQVNGELSDDDLATQISHLRISDQVEEGLKQVRRSSTLSHTETKAQSNGPISECSGLQFIKMLEQANASIQVPDNSMKNLLEETEKKNTDQQKMKTSEIPLECSVKSHLDISQASPGVDQINTCDNTKQEEIFGPLKENEVLPKKPNLECKRILTLSPSFSSNLSYCFHSEHQQTNKIVKFQDSAVQLNDSRERTSFTNLDGLHAKVADITGSQRNTTETNGCTKSTSSLPKTDIQHGGNNDSKLTNPGHKAHGQFCSLQGKLQTVEESLQSNQEKIKMLLNVIQDLEKARAFSEGRIFYRTGQDLNNCSTCQSTACIIYR</sequence>
<feature type="region of interest" description="Disordered" evidence="1">
    <location>
        <begin position="353"/>
        <end position="389"/>
    </location>
</feature>
<feature type="compositionally biased region" description="Polar residues" evidence="1">
    <location>
        <begin position="353"/>
        <end position="370"/>
    </location>
</feature>
<protein>
    <recommendedName>
        <fullName evidence="4">Protein FAM196B</fullName>
    </recommendedName>
</protein>
<dbReference type="Pfam" id="PF15265">
    <property type="entry name" value="FAM196"/>
    <property type="match status" value="1"/>
</dbReference>
<organism evidence="2 3">
    <name type="scientific">Engystomops pustulosus</name>
    <name type="common">Tungara frog</name>
    <name type="synonym">Physalaemus pustulosus</name>
    <dbReference type="NCBI Taxonomy" id="76066"/>
    <lineage>
        <taxon>Eukaryota</taxon>
        <taxon>Metazoa</taxon>
        <taxon>Chordata</taxon>
        <taxon>Craniata</taxon>
        <taxon>Vertebrata</taxon>
        <taxon>Euteleostomi</taxon>
        <taxon>Amphibia</taxon>
        <taxon>Batrachia</taxon>
        <taxon>Anura</taxon>
        <taxon>Neobatrachia</taxon>
        <taxon>Hyloidea</taxon>
        <taxon>Leptodactylidae</taxon>
        <taxon>Leiuperinae</taxon>
        <taxon>Engystomops</taxon>
    </lineage>
</organism>
<evidence type="ECO:0000256" key="1">
    <source>
        <dbReference type="SAM" id="MobiDB-lite"/>
    </source>
</evidence>
<name>A0AAV7C3M7_ENGPU</name>
<evidence type="ECO:0008006" key="4">
    <source>
        <dbReference type="Google" id="ProtNLM"/>
    </source>
</evidence>
<keyword evidence="3" id="KW-1185">Reference proteome</keyword>
<dbReference type="PANTHER" id="PTHR28682:SF2">
    <property type="entry name" value="PROTEIN INSYN2B"/>
    <property type="match status" value="1"/>
</dbReference>
<accession>A0AAV7C3M7</accession>
<dbReference type="EMBL" id="WNYA01000004">
    <property type="protein sequence ID" value="KAG8579067.1"/>
    <property type="molecule type" value="Genomic_DNA"/>
</dbReference>
<dbReference type="InterPro" id="IPR029337">
    <property type="entry name" value="INSYN2"/>
</dbReference>